<gene>
    <name evidence="2" type="ORF">D7V93_39085</name>
</gene>
<feature type="compositionally biased region" description="Basic residues" evidence="1">
    <location>
        <begin position="1"/>
        <end position="11"/>
    </location>
</feature>
<feature type="region of interest" description="Disordered" evidence="1">
    <location>
        <begin position="1"/>
        <end position="49"/>
    </location>
</feature>
<accession>A0A3A8NFK6</accession>
<dbReference type="AlphaFoldDB" id="A0A3A8NFK6"/>
<name>A0A3A8NFK6_9BACT</name>
<reference evidence="3" key="1">
    <citation type="submission" date="2018-09" db="EMBL/GenBank/DDBJ databases">
        <authorList>
            <person name="Livingstone P.G."/>
            <person name="Whitworth D.E."/>
        </authorList>
    </citation>
    <scope>NUCLEOTIDE SEQUENCE [LARGE SCALE GENOMIC DNA]</scope>
    <source>
        <strain evidence="3">CA051B</strain>
    </source>
</reference>
<keyword evidence="3" id="KW-1185">Reference proteome</keyword>
<evidence type="ECO:0000313" key="2">
    <source>
        <dbReference type="EMBL" id="RKH41001.1"/>
    </source>
</evidence>
<organism evidence="2 3">
    <name type="scientific">Corallococcus llansteffanensis</name>
    <dbReference type="NCBI Taxonomy" id="2316731"/>
    <lineage>
        <taxon>Bacteria</taxon>
        <taxon>Pseudomonadati</taxon>
        <taxon>Myxococcota</taxon>
        <taxon>Myxococcia</taxon>
        <taxon>Myxococcales</taxon>
        <taxon>Cystobacterineae</taxon>
        <taxon>Myxococcaceae</taxon>
        <taxon>Corallococcus</taxon>
    </lineage>
</organism>
<evidence type="ECO:0000256" key="1">
    <source>
        <dbReference type="SAM" id="MobiDB-lite"/>
    </source>
</evidence>
<proteinExistence type="predicted"/>
<comment type="caution">
    <text evidence="2">The sequence shown here is derived from an EMBL/GenBank/DDBJ whole genome shotgun (WGS) entry which is preliminary data.</text>
</comment>
<sequence length="77" mass="7722">MGSPRCSKRARTPSGAVRDASTRRLPPHLPHPNTSSAKLLRSKPAPSSCGVPSWVGSCLAPASGGSLASSGFGSAHA</sequence>
<dbReference type="Proteomes" id="UP000272888">
    <property type="component" value="Unassembled WGS sequence"/>
</dbReference>
<dbReference type="EMBL" id="RAWB01000730">
    <property type="protein sequence ID" value="RKH41001.1"/>
    <property type="molecule type" value="Genomic_DNA"/>
</dbReference>
<evidence type="ECO:0000313" key="3">
    <source>
        <dbReference type="Proteomes" id="UP000272888"/>
    </source>
</evidence>
<protein>
    <submittedName>
        <fullName evidence="2">Uncharacterized protein</fullName>
    </submittedName>
</protein>